<dbReference type="GO" id="GO:0006304">
    <property type="term" value="P:DNA modification"/>
    <property type="evidence" value="ECO:0007669"/>
    <property type="project" value="InterPro"/>
</dbReference>
<feature type="region of interest" description="Disordered" evidence="6">
    <location>
        <begin position="19"/>
        <end position="46"/>
    </location>
</feature>
<reference evidence="8 9" key="1">
    <citation type="submission" date="2019-05" db="EMBL/GenBank/DDBJ databases">
        <authorList>
            <consortium name="Science for Life Laboratories"/>
        </authorList>
    </citation>
    <scope>NUCLEOTIDE SEQUENCE [LARGE SCALE GENOMIC DNA]</scope>
    <source>
        <strain evidence="8">Soil9</strain>
    </source>
</reference>
<feature type="domain" description="Type II methyltransferase M.TaqI-like" evidence="7">
    <location>
        <begin position="595"/>
        <end position="879"/>
    </location>
</feature>
<keyword evidence="9" id="KW-1185">Reference proteome</keyword>
<dbReference type="RefSeq" id="WP_162668746.1">
    <property type="nucleotide sequence ID" value="NZ_LR593886.1"/>
</dbReference>
<keyword evidence="3" id="KW-0808">Transferase</keyword>
<dbReference type="InterPro" id="IPR050953">
    <property type="entry name" value="N4_N6_ade-DNA_methylase"/>
</dbReference>
<dbReference type="Proteomes" id="UP000464178">
    <property type="component" value="Chromosome"/>
</dbReference>
<evidence type="ECO:0000256" key="6">
    <source>
        <dbReference type="SAM" id="MobiDB-lite"/>
    </source>
</evidence>
<dbReference type="InterPro" id="IPR011639">
    <property type="entry name" value="MethylTrfase_TaqI-like_dom"/>
</dbReference>
<evidence type="ECO:0000256" key="1">
    <source>
        <dbReference type="ARBA" id="ARBA00011900"/>
    </source>
</evidence>
<dbReference type="PRINTS" id="PR00507">
    <property type="entry name" value="N12N6MTFRASE"/>
</dbReference>
<accession>A0A6P2CYE4</accession>
<evidence type="ECO:0000256" key="2">
    <source>
        <dbReference type="ARBA" id="ARBA00022603"/>
    </source>
</evidence>
<evidence type="ECO:0000313" key="8">
    <source>
        <dbReference type="EMBL" id="VTR94138.1"/>
    </source>
</evidence>
<evidence type="ECO:0000256" key="4">
    <source>
        <dbReference type="ARBA" id="ARBA00022691"/>
    </source>
</evidence>
<evidence type="ECO:0000256" key="5">
    <source>
        <dbReference type="ARBA" id="ARBA00047942"/>
    </source>
</evidence>
<keyword evidence="4" id="KW-0949">S-adenosyl-L-methionine</keyword>
<dbReference type="PANTHER" id="PTHR33841">
    <property type="entry name" value="DNA METHYLTRANSFERASE YEEA-RELATED"/>
    <property type="match status" value="1"/>
</dbReference>
<evidence type="ECO:0000259" key="7">
    <source>
        <dbReference type="Pfam" id="PF07669"/>
    </source>
</evidence>
<dbReference type="Pfam" id="PF07669">
    <property type="entry name" value="Eco57I"/>
    <property type="match status" value="1"/>
</dbReference>
<gene>
    <name evidence="8" type="ORF">SOIL9_35760</name>
</gene>
<dbReference type="EC" id="2.1.1.72" evidence="1"/>
<evidence type="ECO:0000256" key="3">
    <source>
        <dbReference type="ARBA" id="ARBA00022679"/>
    </source>
</evidence>
<comment type="catalytic activity">
    <reaction evidence="5">
        <text>a 2'-deoxyadenosine in DNA + S-adenosyl-L-methionine = an N(6)-methyl-2'-deoxyadenosine in DNA + S-adenosyl-L-homocysteine + H(+)</text>
        <dbReference type="Rhea" id="RHEA:15197"/>
        <dbReference type="Rhea" id="RHEA-COMP:12418"/>
        <dbReference type="Rhea" id="RHEA-COMP:12419"/>
        <dbReference type="ChEBI" id="CHEBI:15378"/>
        <dbReference type="ChEBI" id="CHEBI:57856"/>
        <dbReference type="ChEBI" id="CHEBI:59789"/>
        <dbReference type="ChEBI" id="CHEBI:90615"/>
        <dbReference type="ChEBI" id="CHEBI:90616"/>
        <dbReference type="EC" id="2.1.1.72"/>
    </reaction>
</comment>
<dbReference type="GO" id="GO:0009007">
    <property type="term" value="F:site-specific DNA-methyltransferase (adenine-specific) activity"/>
    <property type="evidence" value="ECO:0007669"/>
    <property type="project" value="UniProtKB-EC"/>
</dbReference>
<proteinExistence type="predicted"/>
<protein>
    <recommendedName>
        <fullName evidence="1">site-specific DNA-methyltransferase (adenine-specific)</fullName>
        <ecNumber evidence="1">2.1.1.72</ecNumber>
    </recommendedName>
</protein>
<organism evidence="8 9">
    <name type="scientific">Gemmata massiliana</name>
    <dbReference type="NCBI Taxonomy" id="1210884"/>
    <lineage>
        <taxon>Bacteria</taxon>
        <taxon>Pseudomonadati</taxon>
        <taxon>Planctomycetota</taxon>
        <taxon>Planctomycetia</taxon>
        <taxon>Gemmatales</taxon>
        <taxon>Gemmataceae</taxon>
        <taxon>Gemmata</taxon>
    </lineage>
</organism>
<dbReference type="PROSITE" id="PS00092">
    <property type="entry name" value="N6_MTASE"/>
    <property type="match status" value="1"/>
</dbReference>
<sequence length="1240" mass="140003">MIDTYDPYPLNETFGTVATTLNEPPTVPRTPKHVTRTTSRTVSTTGDLYSPLHNSGAFSGHWLENRLELEPEWRESETDVVAAFGAIEQLWERQRDLVAKYGNEQSLEHAFIQPVMAALGWKLVYQTHLQQREPDYALLLNDLHHRNAVHAGHMTDEFWRSAALVADAKRWDLSLDKKFGSGAKREYPPEQIEWYLDRSRKPFGILTNGRLWRLIPRELGSHQRRFQTYYQVDLVAILEGYAQGMKLEALDDFRRFFLLFGPVGFAEREGRKPLIQRAVEGSSEYRIGVSEGLKDRAFEALRLCIEGFLAWKGNELDRAKNARESDFEISESKLWDDVHDLFDLIDSGGPRYGVAAYNGGLFDPTVHQFLDEKKLSDWHLARVVDCLGRAVDPEHVERGVFRVDYRDLALQHLGGIYEGLLELHPAVATEKMVVCSRRNKGVLEEQCVPAGAPVPAGFTRSRTEYEPRSIYLIKDKGERRAFGSYYTPDHIVDHIVRQTIAPLCEGITEKIRREIEAEEKGAAKPEKLRTLNADFPNRALALRIVDPAMGSGHFLLSACQHLAEQIATNPFTPADPEGISGNDSLSYWKRQVVEHCIFGVDTNPLAVDLAKLALWLETVVRDRPLSFLDHHLKCGDSLLGARLHRLSALHDIEGLVAIPFESKFERKLPGLLEPLTEIRRLPSDSVKQVKRKLALLGAYRDVVEPFWDLAQLWCADASGDHVDSDHYLDVIKNLDKPSKLKGLATRDWYSRPVSFATSLNCFHWDLAFPEVFCKTSNSRSDVGFDAVIGNPPYEVLSEKESGMDTGHLKTFVENEPTYTPARRGKQNLYKLFICRSLDLLRDKGRFGFIVPMAVLGDDQAADIRRYLIQRGQFTAVDAFPQKDNPKKRVFVDAKLSTGVFSYVKVAQKVSYDMFPSRLWSANVLTEKPLGELTLSTADLLLYDPANCTIVSCAQADWDLAVRIMKSGRMTRLRELTEFFQGEVNETNERANGTLTPAGNGKLVTRGASICLYVPRLASQGEDLYLDTEKFTAGKGKETKAFHHKYRRIGWQESSPQNNFRRVIAALIPVGEFCNHKVNYCSEHTSKLPLEFVLALLNSTLSDWYFRLGSTNASVSHYQVSNLPCPIFRGESTARESEIGQQVLRHLTVGRCPHALALLSPLLETAPFSPILQDAVVVAARRIIELESKRGEISRTDRSELGSDAQHFQDFIDALLFGMAGLTAEEVVGLKDRYAELKLVK</sequence>
<dbReference type="PANTHER" id="PTHR33841:SF1">
    <property type="entry name" value="DNA METHYLTRANSFERASE A"/>
    <property type="match status" value="1"/>
</dbReference>
<dbReference type="GO" id="GO:0032259">
    <property type="term" value="P:methylation"/>
    <property type="evidence" value="ECO:0007669"/>
    <property type="project" value="UniProtKB-KW"/>
</dbReference>
<dbReference type="SUPFAM" id="SSF53335">
    <property type="entry name" value="S-adenosyl-L-methionine-dependent methyltransferases"/>
    <property type="match status" value="1"/>
</dbReference>
<keyword evidence="2" id="KW-0489">Methyltransferase</keyword>
<dbReference type="EMBL" id="LR593886">
    <property type="protein sequence ID" value="VTR94138.1"/>
    <property type="molecule type" value="Genomic_DNA"/>
</dbReference>
<name>A0A6P2CYE4_9BACT</name>
<evidence type="ECO:0000313" key="9">
    <source>
        <dbReference type="Proteomes" id="UP000464178"/>
    </source>
</evidence>
<dbReference type="InterPro" id="IPR029063">
    <property type="entry name" value="SAM-dependent_MTases_sf"/>
</dbReference>
<dbReference type="Gene3D" id="3.40.50.150">
    <property type="entry name" value="Vaccinia Virus protein VP39"/>
    <property type="match status" value="1"/>
</dbReference>
<dbReference type="GO" id="GO:0003676">
    <property type="term" value="F:nucleic acid binding"/>
    <property type="evidence" value="ECO:0007669"/>
    <property type="project" value="InterPro"/>
</dbReference>
<dbReference type="AlphaFoldDB" id="A0A6P2CYE4"/>
<feature type="compositionally biased region" description="Low complexity" evidence="6">
    <location>
        <begin position="36"/>
        <end position="45"/>
    </location>
</feature>
<dbReference type="InterPro" id="IPR002052">
    <property type="entry name" value="DNA_methylase_N6_adenine_CS"/>
</dbReference>
<dbReference type="KEGG" id="gms:SOIL9_35760"/>